<keyword evidence="5" id="KW-0732">Signal</keyword>
<dbReference type="Gene3D" id="2.170.130.10">
    <property type="entry name" value="TonB-dependent receptor, plug domain"/>
    <property type="match status" value="1"/>
</dbReference>
<name>A0ABW0HAV4_9HYPH</name>
<dbReference type="PANTHER" id="PTHR30069:SF28">
    <property type="entry name" value="TONB-DEPENDENT RECEPTOR YNCD-RELATED"/>
    <property type="match status" value="1"/>
</dbReference>
<evidence type="ECO:0000313" key="16">
    <source>
        <dbReference type="Proteomes" id="UP001596104"/>
    </source>
</evidence>
<protein>
    <submittedName>
        <fullName evidence="15">TonB-dependent receptor family protein</fullName>
    </submittedName>
</protein>
<keyword evidence="4 9" id="KW-0812">Transmembrane</keyword>
<evidence type="ECO:0000256" key="5">
    <source>
        <dbReference type="ARBA" id="ARBA00022729"/>
    </source>
</evidence>
<evidence type="ECO:0000256" key="9">
    <source>
        <dbReference type="PROSITE-ProRule" id="PRU01360"/>
    </source>
</evidence>
<evidence type="ECO:0000256" key="1">
    <source>
        <dbReference type="ARBA" id="ARBA00004571"/>
    </source>
</evidence>
<dbReference type="RefSeq" id="WP_377007182.1">
    <property type="nucleotide sequence ID" value="NZ_JBHSLV010000010.1"/>
</dbReference>
<proteinExistence type="inferred from homology"/>
<dbReference type="Proteomes" id="UP001596104">
    <property type="component" value="Unassembled WGS sequence"/>
</dbReference>
<dbReference type="InterPro" id="IPR012910">
    <property type="entry name" value="Plug_dom"/>
</dbReference>
<evidence type="ECO:0000256" key="8">
    <source>
        <dbReference type="ARBA" id="ARBA00023237"/>
    </source>
</evidence>
<keyword evidence="15" id="KW-0675">Receptor</keyword>
<evidence type="ECO:0000256" key="11">
    <source>
        <dbReference type="RuleBase" id="RU003357"/>
    </source>
</evidence>
<dbReference type="PROSITE" id="PS01156">
    <property type="entry name" value="TONB_DEPENDENT_REC_2"/>
    <property type="match status" value="1"/>
</dbReference>
<feature type="region of interest" description="Disordered" evidence="12">
    <location>
        <begin position="528"/>
        <end position="551"/>
    </location>
</feature>
<dbReference type="PROSITE" id="PS52016">
    <property type="entry name" value="TONB_DEPENDENT_REC_3"/>
    <property type="match status" value="1"/>
</dbReference>
<dbReference type="InterPro" id="IPR000531">
    <property type="entry name" value="Beta-barrel_TonB"/>
</dbReference>
<dbReference type="Pfam" id="PF07715">
    <property type="entry name" value="Plug"/>
    <property type="match status" value="1"/>
</dbReference>
<feature type="domain" description="TonB-dependent receptor plug" evidence="14">
    <location>
        <begin position="83"/>
        <end position="187"/>
    </location>
</feature>
<dbReference type="Gene3D" id="2.40.170.20">
    <property type="entry name" value="TonB-dependent receptor, beta-barrel domain"/>
    <property type="match status" value="1"/>
</dbReference>
<dbReference type="PANTHER" id="PTHR30069">
    <property type="entry name" value="TONB-DEPENDENT OUTER MEMBRANE RECEPTOR"/>
    <property type="match status" value="1"/>
</dbReference>
<evidence type="ECO:0000256" key="12">
    <source>
        <dbReference type="SAM" id="MobiDB-lite"/>
    </source>
</evidence>
<keyword evidence="16" id="KW-1185">Reference proteome</keyword>
<dbReference type="Pfam" id="PF00593">
    <property type="entry name" value="TonB_dep_Rec_b-barrel"/>
    <property type="match status" value="1"/>
</dbReference>
<evidence type="ECO:0000259" key="14">
    <source>
        <dbReference type="Pfam" id="PF07715"/>
    </source>
</evidence>
<evidence type="ECO:0000256" key="6">
    <source>
        <dbReference type="ARBA" id="ARBA00023077"/>
    </source>
</evidence>
<reference evidence="16" key="1">
    <citation type="journal article" date="2019" name="Int. J. Syst. Evol. Microbiol.">
        <title>The Global Catalogue of Microorganisms (GCM) 10K type strain sequencing project: providing services to taxonomists for standard genome sequencing and annotation.</title>
        <authorList>
            <consortium name="The Broad Institute Genomics Platform"/>
            <consortium name="The Broad Institute Genome Sequencing Center for Infectious Disease"/>
            <person name="Wu L."/>
            <person name="Ma J."/>
        </authorList>
    </citation>
    <scope>NUCLEOTIDE SEQUENCE [LARGE SCALE GENOMIC DNA]</scope>
    <source>
        <strain evidence="16">CGMCC 1.16326</strain>
    </source>
</reference>
<evidence type="ECO:0000256" key="10">
    <source>
        <dbReference type="PROSITE-ProRule" id="PRU10144"/>
    </source>
</evidence>
<gene>
    <name evidence="15" type="ORF">ACFPPC_07170</name>
</gene>
<evidence type="ECO:0000256" key="3">
    <source>
        <dbReference type="ARBA" id="ARBA00022452"/>
    </source>
</evidence>
<keyword evidence="6 11" id="KW-0798">TonB box</keyword>
<organism evidence="15 16">
    <name type="scientific">Bosea vestrisii</name>
    <dbReference type="NCBI Taxonomy" id="151416"/>
    <lineage>
        <taxon>Bacteria</taxon>
        <taxon>Pseudomonadati</taxon>
        <taxon>Pseudomonadota</taxon>
        <taxon>Alphaproteobacteria</taxon>
        <taxon>Hyphomicrobiales</taxon>
        <taxon>Boseaceae</taxon>
        <taxon>Bosea</taxon>
    </lineage>
</organism>
<comment type="caution">
    <text evidence="15">The sequence shown here is derived from an EMBL/GenBank/DDBJ whole genome shotgun (WGS) entry which is preliminary data.</text>
</comment>
<feature type="domain" description="TonB-dependent receptor-like beta-barrel" evidence="13">
    <location>
        <begin position="311"/>
        <end position="723"/>
    </location>
</feature>
<feature type="short sequence motif" description="TonB C-terminal box" evidence="10">
    <location>
        <begin position="744"/>
        <end position="761"/>
    </location>
</feature>
<evidence type="ECO:0000256" key="2">
    <source>
        <dbReference type="ARBA" id="ARBA00022448"/>
    </source>
</evidence>
<dbReference type="InterPro" id="IPR036942">
    <property type="entry name" value="Beta-barrel_TonB_sf"/>
</dbReference>
<dbReference type="InterPro" id="IPR039426">
    <property type="entry name" value="TonB-dep_rcpt-like"/>
</dbReference>
<accession>A0ABW0HAV4</accession>
<dbReference type="CDD" id="cd01347">
    <property type="entry name" value="ligand_gated_channel"/>
    <property type="match status" value="1"/>
</dbReference>
<keyword evidence="2 9" id="KW-0813">Transport</keyword>
<sequence length="761" mass="81761">MKFQRTPSARPSPDAPERASRALCRHGRLLLATLLTMVSAQACLAQSASPGSAIVLDTIVVEGTSAGVPAFVRERFFATAGCATLLTADDIPQSGNPTLAQALRDAPGVVVQEFFGGNDQPRIQIRGSGLQQNPVERGILVLRDGLPLNRADGSYVVGLANPLQAQSIEVYRGPTAHRLGATVLGGALNFVSPTGNSAPGTQVQISGGSFGQLNLSAQTGFRRDGVDALIQGDFSRRDGYRAYNESQRASVSANVGIALTEAIKTRFFVGYTDLGFDVAGPLTKQGLRTDPKQVHGGPRVVAGVAVDPGPNVLRDRPRRETRQFFIGNRTTAEFGPHLVDLGLGYTYTDDMFRFPISSGVRVTKGGDFTAVARYAYKPDQGAPLPLFETTAQYVIGSARRENYLNQGGTKGALFGESDLDASTLSLYAGANIPIWQSVTLSPAISYAHATRDNADTYAAARRPTNAYNPASPYALLPNGSVPRQDSSYKRSYDGWSPSLGLSWRPNPDQIVFAALSRSFEPPTHDDLLATINGTPNSSPGRPNPGAPMAASAAFSTPALKAQTGTTLEGGWRGRHGDVSWDGVVYYSWIDKELLSLRDATGASLGAVNADKTTHFGVELGIGARLLDRLTGRLAYTYQDFRFDNDPTRGNNRIAGAPRHLINATLQFQATQAWMLQAALRWNPEKTPVDNMNTLYAAPYALVDLRTEYRINDHFTVFGEVSNVFDKTYAASTLIVDQARADQAAFLPGTGRAFYAGLKARF</sequence>
<comment type="similarity">
    <text evidence="9 11">Belongs to the TonB-dependent receptor family.</text>
</comment>
<evidence type="ECO:0000259" key="13">
    <source>
        <dbReference type="Pfam" id="PF00593"/>
    </source>
</evidence>
<dbReference type="SUPFAM" id="SSF56935">
    <property type="entry name" value="Porins"/>
    <property type="match status" value="1"/>
</dbReference>
<evidence type="ECO:0000256" key="7">
    <source>
        <dbReference type="ARBA" id="ARBA00023136"/>
    </source>
</evidence>
<dbReference type="EMBL" id="JBHSLV010000010">
    <property type="protein sequence ID" value="MFC5392419.1"/>
    <property type="molecule type" value="Genomic_DNA"/>
</dbReference>
<keyword evidence="3 9" id="KW-1134">Transmembrane beta strand</keyword>
<dbReference type="InterPro" id="IPR037066">
    <property type="entry name" value="Plug_dom_sf"/>
</dbReference>
<keyword evidence="8 9" id="KW-0998">Cell outer membrane</keyword>
<comment type="subcellular location">
    <subcellularLocation>
        <location evidence="1 9">Cell outer membrane</location>
        <topology evidence="1 9">Multi-pass membrane protein</topology>
    </subcellularLocation>
</comment>
<feature type="compositionally biased region" description="Polar residues" evidence="12">
    <location>
        <begin position="531"/>
        <end position="540"/>
    </location>
</feature>
<keyword evidence="7 9" id="KW-0472">Membrane</keyword>
<evidence type="ECO:0000256" key="4">
    <source>
        <dbReference type="ARBA" id="ARBA00022692"/>
    </source>
</evidence>
<evidence type="ECO:0000313" key="15">
    <source>
        <dbReference type="EMBL" id="MFC5392419.1"/>
    </source>
</evidence>
<dbReference type="InterPro" id="IPR010917">
    <property type="entry name" value="TonB_rcpt_CS"/>
</dbReference>